<comment type="similarity">
    <text evidence="3 10">Belongs to the acyl-CoA dehydrogenase family.</text>
</comment>
<dbReference type="InterPro" id="IPR037069">
    <property type="entry name" value="AcylCoA_DH/ox_N_sf"/>
</dbReference>
<dbReference type="InterPro" id="IPR050741">
    <property type="entry name" value="Acyl-CoA_dehydrogenase"/>
</dbReference>
<evidence type="ECO:0000313" key="15">
    <source>
        <dbReference type="Proteomes" id="UP001595528"/>
    </source>
</evidence>
<evidence type="ECO:0000256" key="1">
    <source>
        <dbReference type="ARBA" id="ARBA00001974"/>
    </source>
</evidence>
<feature type="domain" description="Acyl-CoA dehydrogenase/oxidase N-terminal" evidence="13">
    <location>
        <begin position="10"/>
        <end position="121"/>
    </location>
</feature>
<dbReference type="PANTHER" id="PTHR48083">
    <property type="entry name" value="MEDIUM-CHAIN SPECIFIC ACYL-COA DEHYDROGENASE, MITOCHONDRIAL-RELATED"/>
    <property type="match status" value="1"/>
</dbReference>
<dbReference type="Pfam" id="PF02770">
    <property type="entry name" value="Acyl-CoA_dh_M"/>
    <property type="match status" value="1"/>
</dbReference>
<dbReference type="InterPro" id="IPR009075">
    <property type="entry name" value="AcylCo_DH/oxidase_C"/>
</dbReference>
<dbReference type="SUPFAM" id="SSF56645">
    <property type="entry name" value="Acyl-CoA dehydrogenase NM domain-like"/>
    <property type="match status" value="1"/>
</dbReference>
<keyword evidence="5 10" id="KW-0274">FAD</keyword>
<feature type="domain" description="Acyl-CoA dehydrogenase/oxidase C-terminal" evidence="11">
    <location>
        <begin position="234"/>
        <end position="381"/>
    </location>
</feature>
<evidence type="ECO:0000259" key="13">
    <source>
        <dbReference type="Pfam" id="PF02771"/>
    </source>
</evidence>
<gene>
    <name evidence="14" type="ORF">ACFOGJ_28990</name>
</gene>
<dbReference type="InterPro" id="IPR036250">
    <property type="entry name" value="AcylCo_DH-like_C"/>
</dbReference>
<protein>
    <recommendedName>
        <fullName evidence="8">Acyl-[acyl-carrier-protein] dehydrogenase MbtN</fullName>
    </recommendedName>
    <alternativeName>
        <fullName evidence="9">Mycobactin synthase protein N</fullName>
    </alternativeName>
</protein>
<feature type="domain" description="Acyl-CoA oxidase/dehydrogenase middle" evidence="12">
    <location>
        <begin position="125"/>
        <end position="221"/>
    </location>
</feature>
<comment type="cofactor">
    <cofactor evidence="1 10">
        <name>FAD</name>
        <dbReference type="ChEBI" id="CHEBI:57692"/>
    </cofactor>
</comment>
<dbReference type="InterPro" id="IPR013786">
    <property type="entry name" value="AcylCoA_DH/ox_N"/>
</dbReference>
<keyword evidence="6 10" id="KW-0560">Oxidoreductase</keyword>
<keyword evidence="15" id="KW-1185">Reference proteome</keyword>
<evidence type="ECO:0000256" key="9">
    <source>
        <dbReference type="ARBA" id="ARBA00042660"/>
    </source>
</evidence>
<evidence type="ECO:0000256" key="2">
    <source>
        <dbReference type="ARBA" id="ARBA00005102"/>
    </source>
</evidence>
<evidence type="ECO:0000259" key="12">
    <source>
        <dbReference type="Pfam" id="PF02770"/>
    </source>
</evidence>
<evidence type="ECO:0000256" key="10">
    <source>
        <dbReference type="RuleBase" id="RU362125"/>
    </source>
</evidence>
<organism evidence="14 15">
    <name type="scientific">Marinibaculum pumilum</name>
    <dbReference type="NCBI Taxonomy" id="1766165"/>
    <lineage>
        <taxon>Bacteria</taxon>
        <taxon>Pseudomonadati</taxon>
        <taxon>Pseudomonadota</taxon>
        <taxon>Alphaproteobacteria</taxon>
        <taxon>Rhodospirillales</taxon>
        <taxon>Rhodospirillaceae</taxon>
        <taxon>Marinibaculum</taxon>
    </lineage>
</organism>
<dbReference type="SUPFAM" id="SSF47203">
    <property type="entry name" value="Acyl-CoA dehydrogenase C-terminal domain-like"/>
    <property type="match status" value="1"/>
</dbReference>
<dbReference type="InterPro" id="IPR006089">
    <property type="entry name" value="Acyl-CoA_DH_CS"/>
</dbReference>
<dbReference type="PANTHER" id="PTHR48083:SF20">
    <property type="entry name" value="LONG-CHAIN SPECIFIC ACYL-COA DEHYDROGENASE, MITOCHONDRIAL"/>
    <property type="match status" value="1"/>
</dbReference>
<accession>A0ABV7L9X4</accession>
<dbReference type="InterPro" id="IPR006091">
    <property type="entry name" value="Acyl-CoA_Oxase/DH_mid-dom"/>
</dbReference>
<evidence type="ECO:0000259" key="11">
    <source>
        <dbReference type="Pfam" id="PF00441"/>
    </source>
</evidence>
<evidence type="ECO:0000313" key="14">
    <source>
        <dbReference type="EMBL" id="MFC3231320.1"/>
    </source>
</evidence>
<dbReference type="PROSITE" id="PS00073">
    <property type="entry name" value="ACYL_COA_DH_2"/>
    <property type="match status" value="1"/>
</dbReference>
<evidence type="ECO:0000256" key="4">
    <source>
        <dbReference type="ARBA" id="ARBA00022630"/>
    </source>
</evidence>
<evidence type="ECO:0000256" key="3">
    <source>
        <dbReference type="ARBA" id="ARBA00009347"/>
    </source>
</evidence>
<dbReference type="Pfam" id="PF02771">
    <property type="entry name" value="Acyl-CoA_dh_N"/>
    <property type="match status" value="1"/>
</dbReference>
<comment type="pathway">
    <text evidence="2">Siderophore biosynthesis; mycobactin biosynthesis.</text>
</comment>
<dbReference type="EMBL" id="JBHRTR010000054">
    <property type="protein sequence ID" value="MFC3231320.1"/>
    <property type="molecule type" value="Genomic_DNA"/>
</dbReference>
<dbReference type="Gene3D" id="2.40.110.10">
    <property type="entry name" value="Butyryl-CoA Dehydrogenase, subunit A, domain 2"/>
    <property type="match status" value="1"/>
</dbReference>
<name>A0ABV7L9X4_9PROT</name>
<dbReference type="Pfam" id="PF00441">
    <property type="entry name" value="Acyl-CoA_dh_1"/>
    <property type="match status" value="1"/>
</dbReference>
<comment type="caution">
    <text evidence="14">The sequence shown here is derived from an EMBL/GenBank/DDBJ whole genome shotgun (WGS) entry which is preliminary data.</text>
</comment>
<dbReference type="InterPro" id="IPR046373">
    <property type="entry name" value="Acyl-CoA_Oxase/DH_mid-dom_sf"/>
</dbReference>
<evidence type="ECO:0000256" key="8">
    <source>
        <dbReference type="ARBA" id="ARBA00040394"/>
    </source>
</evidence>
<dbReference type="Gene3D" id="1.20.140.10">
    <property type="entry name" value="Butyryl-CoA Dehydrogenase, subunit A, domain 3"/>
    <property type="match status" value="1"/>
</dbReference>
<sequence>MASEEAPWMNEELRLLQDSAARFFSREFAPQMERWIEQGMVDRDAWRKAGAAGLLCASIPEAYGGGGGGFAHEAVIIQQQALAGVVGFGNSVHSGIVAHYILAFGTEEQKKHWLPRMASGDAVAAIAMSEPGAGSDLQNIKTTARKDGNHYVINGQKTFISNGQTADLVVAVCKTDPSLGAKGTSLILVDTNEVEGFRRGRNLAKLGQKAADTSELFFDDVRVPQTSLLGLEEGKGFVQLMNQLPWERLIIALRAATQMQHAVDLTLDYVRDRKAFGKAIIEFQNTRFKLAECASIAKVARTFVDDCMVKLLAGELDGRTAAMAKWWVTDQQSRVLDECLQLHGGYGYMLEYPISRMYADSRVDRIYGGSNEIMKEIISRGF</sequence>
<dbReference type="Gene3D" id="1.10.540.10">
    <property type="entry name" value="Acyl-CoA dehydrogenase/oxidase, N-terminal domain"/>
    <property type="match status" value="1"/>
</dbReference>
<evidence type="ECO:0000256" key="5">
    <source>
        <dbReference type="ARBA" id="ARBA00022827"/>
    </source>
</evidence>
<dbReference type="InterPro" id="IPR009100">
    <property type="entry name" value="AcylCoA_DH/oxidase_NM_dom_sf"/>
</dbReference>
<reference evidence="15" key="1">
    <citation type="journal article" date="2019" name="Int. J. Syst. Evol. Microbiol.">
        <title>The Global Catalogue of Microorganisms (GCM) 10K type strain sequencing project: providing services to taxonomists for standard genome sequencing and annotation.</title>
        <authorList>
            <consortium name="The Broad Institute Genomics Platform"/>
            <consortium name="The Broad Institute Genome Sequencing Center for Infectious Disease"/>
            <person name="Wu L."/>
            <person name="Ma J."/>
        </authorList>
    </citation>
    <scope>NUCLEOTIDE SEQUENCE [LARGE SCALE GENOMIC DNA]</scope>
    <source>
        <strain evidence="15">KCTC 42964</strain>
    </source>
</reference>
<evidence type="ECO:0000256" key="7">
    <source>
        <dbReference type="ARBA" id="ARBA00037085"/>
    </source>
</evidence>
<dbReference type="RefSeq" id="WP_379906792.1">
    <property type="nucleotide sequence ID" value="NZ_JBHRTR010000054.1"/>
</dbReference>
<evidence type="ECO:0000256" key="6">
    <source>
        <dbReference type="ARBA" id="ARBA00023002"/>
    </source>
</evidence>
<comment type="function">
    <text evidence="7">Catalyzes the dehydrogenation at the alpha-beta position of ACP-bound acyl chains. This results in the introduction of a double bond in the lipidic chain, which is further transferred to the epsilon-amino group of lysine residue in the mycobactin core by MbtK.</text>
</comment>
<dbReference type="Proteomes" id="UP001595528">
    <property type="component" value="Unassembled WGS sequence"/>
</dbReference>
<proteinExistence type="inferred from homology"/>
<keyword evidence="4 10" id="KW-0285">Flavoprotein</keyword>